<dbReference type="InterPro" id="IPR036676">
    <property type="entry name" value="PurM-like_C_sf"/>
</dbReference>
<evidence type="ECO:0000256" key="1">
    <source>
        <dbReference type="ARBA" id="ARBA00022977"/>
    </source>
</evidence>
<keyword evidence="2 5" id="KW-0808">Transferase</keyword>
<dbReference type="SUPFAM" id="SSF55326">
    <property type="entry name" value="PurM N-terminal domain-like"/>
    <property type="match status" value="1"/>
</dbReference>
<feature type="binding site" evidence="2">
    <location>
        <position position="55"/>
    </location>
    <ligand>
        <name>Mg(2+)</name>
        <dbReference type="ChEBI" id="CHEBI:18420"/>
        <label>1</label>
    </ligand>
</feature>
<reference evidence="6" key="1">
    <citation type="journal article" date="2019" name="Int. J. Syst. Evol. Microbiol.">
        <title>The Global Catalogue of Microorganisms (GCM) 10K type strain sequencing project: providing services to taxonomists for standard genome sequencing and annotation.</title>
        <authorList>
            <consortium name="The Broad Institute Genomics Platform"/>
            <consortium name="The Broad Institute Genome Sequencing Center for Infectious Disease"/>
            <person name="Wu L."/>
            <person name="Ma J."/>
        </authorList>
    </citation>
    <scope>NUCLEOTIDE SEQUENCE [LARGE SCALE GENOMIC DNA]</scope>
    <source>
        <strain evidence="6">KCTC 15012</strain>
    </source>
</reference>
<dbReference type="HAMAP" id="MF_02128">
    <property type="entry name" value="TMP_kinase"/>
    <property type="match status" value="1"/>
</dbReference>
<dbReference type="InterPro" id="IPR010918">
    <property type="entry name" value="PurM-like_C_dom"/>
</dbReference>
<comment type="caution">
    <text evidence="5">The sequence shown here is derived from an EMBL/GenBank/DDBJ whole genome shotgun (WGS) entry which is preliminary data.</text>
</comment>
<dbReference type="InterPro" id="IPR016188">
    <property type="entry name" value="PurM-like_N"/>
</dbReference>
<gene>
    <name evidence="2 5" type="primary">thiL</name>
    <name evidence="5" type="ORF">ACFSNB_10625</name>
</gene>
<evidence type="ECO:0000256" key="2">
    <source>
        <dbReference type="HAMAP-Rule" id="MF_02128"/>
    </source>
</evidence>
<dbReference type="InterPro" id="IPR036921">
    <property type="entry name" value="PurM-like_N_sf"/>
</dbReference>
<comment type="similarity">
    <text evidence="2">Belongs to the thiamine-monophosphate kinase family.</text>
</comment>
<feature type="binding site" evidence="2">
    <location>
        <position position="83"/>
    </location>
    <ligand>
        <name>Mg(2+)</name>
        <dbReference type="ChEBI" id="CHEBI:18420"/>
        <label>3</label>
    </ligand>
</feature>
<keyword evidence="2" id="KW-0460">Magnesium</keyword>
<feature type="binding site" evidence="2">
    <location>
        <position position="38"/>
    </location>
    <ligand>
        <name>Mg(2+)</name>
        <dbReference type="ChEBI" id="CHEBI:18420"/>
        <label>3</label>
    </ligand>
</feature>
<evidence type="ECO:0000313" key="6">
    <source>
        <dbReference type="Proteomes" id="UP001597296"/>
    </source>
</evidence>
<dbReference type="Gene3D" id="3.30.1330.10">
    <property type="entry name" value="PurM-like, N-terminal domain"/>
    <property type="match status" value="1"/>
</dbReference>
<comment type="miscellaneous">
    <text evidence="2">Reaction mechanism of ThiL seems to utilize a direct, inline transfer of the gamma-phosphate of ATP to TMP rather than a phosphorylated enzyme intermediate.</text>
</comment>
<dbReference type="Gene3D" id="3.90.650.10">
    <property type="entry name" value="PurM-like C-terminal domain"/>
    <property type="match status" value="1"/>
</dbReference>
<accession>A0ABW5CE36</accession>
<organism evidence="5 6">
    <name type="scientific">Phaeospirillum tilakii</name>
    <dbReference type="NCBI Taxonomy" id="741673"/>
    <lineage>
        <taxon>Bacteria</taxon>
        <taxon>Pseudomonadati</taxon>
        <taxon>Pseudomonadota</taxon>
        <taxon>Alphaproteobacteria</taxon>
        <taxon>Rhodospirillales</taxon>
        <taxon>Rhodospirillaceae</taxon>
        <taxon>Phaeospirillum</taxon>
    </lineage>
</organism>
<dbReference type="GO" id="GO:0009030">
    <property type="term" value="F:thiamine-phosphate kinase activity"/>
    <property type="evidence" value="ECO:0007669"/>
    <property type="project" value="UniProtKB-EC"/>
</dbReference>
<feature type="binding site" evidence="2">
    <location>
        <position position="223"/>
    </location>
    <ligand>
        <name>Mg(2+)</name>
        <dbReference type="ChEBI" id="CHEBI:18420"/>
        <label>3</label>
    </ligand>
</feature>
<dbReference type="Pfam" id="PF00586">
    <property type="entry name" value="AIRS"/>
    <property type="match status" value="1"/>
</dbReference>
<keyword evidence="6" id="KW-1185">Reference proteome</keyword>
<dbReference type="Proteomes" id="UP001597296">
    <property type="component" value="Unassembled WGS sequence"/>
</dbReference>
<feature type="binding site" evidence="2">
    <location>
        <position position="275"/>
    </location>
    <ligand>
        <name>substrate</name>
    </ligand>
</feature>
<feature type="binding site" evidence="2">
    <location>
        <position position="83"/>
    </location>
    <ligand>
        <name>Mg(2+)</name>
        <dbReference type="ChEBI" id="CHEBI:18420"/>
        <label>2</label>
    </ligand>
</feature>
<protein>
    <recommendedName>
        <fullName evidence="2">Thiamine-monophosphate kinase</fullName>
        <shortName evidence="2">TMP kinase</shortName>
        <shortName evidence="2">Thiamine-phosphate kinase</shortName>
        <ecNumber evidence="2">2.7.4.16</ecNumber>
    </recommendedName>
</protein>
<evidence type="ECO:0000259" key="3">
    <source>
        <dbReference type="Pfam" id="PF00586"/>
    </source>
</evidence>
<comment type="pathway">
    <text evidence="2">Cofactor biosynthesis; thiamine diphosphate biosynthesis; thiamine diphosphate from thiamine phosphate: step 1/1.</text>
</comment>
<dbReference type="RefSeq" id="WP_377316297.1">
    <property type="nucleotide sequence ID" value="NZ_JBHUIY010000019.1"/>
</dbReference>
<feature type="binding site" evidence="2">
    <location>
        <position position="38"/>
    </location>
    <ligand>
        <name>Mg(2+)</name>
        <dbReference type="ChEBI" id="CHEBI:18420"/>
        <label>4</label>
    </ligand>
</feature>
<feature type="domain" description="PurM-like N-terminal" evidence="3">
    <location>
        <begin position="37"/>
        <end position="149"/>
    </location>
</feature>
<sequence>MDQDNGPAAGAVDEFSLIADLFAPLTRGDPAARGLCDDAAFLPARPGWDTVLTVDAMVAGVHFLADDPPDLIARKLLRVNLSDLAAKGAAPVGALLAAAFPRDVTPDWLRAFAAGLGRDLAAFDLPLLGGDTVATPGPLTLSLTALGRVPAGQGLERRGARPGDELWVSGSIGDGALGLRAARGQLPALAAADVAFLADRYRLPQPRVALGPLLRGRAGAAMDISDGLVQDLGHLCRVSGVGARVEAARVPLSPPARRALAGGMVTLADLLCGGDDYELLFAAPAGAVAALAAAGDPPLTRIGTIVAGAGVSVVDQQGVTLPLTRGGWRHFRAAP</sequence>
<keyword evidence="2" id="KW-0547">Nucleotide-binding</keyword>
<feature type="binding site" evidence="2">
    <location>
        <position position="53"/>
    </location>
    <ligand>
        <name>Mg(2+)</name>
        <dbReference type="ChEBI" id="CHEBI:18420"/>
        <label>4</label>
    </ligand>
</feature>
<dbReference type="PANTHER" id="PTHR30270">
    <property type="entry name" value="THIAMINE-MONOPHOSPHATE KINASE"/>
    <property type="match status" value="1"/>
</dbReference>
<keyword evidence="2" id="KW-0479">Metal-binding</keyword>
<proteinExistence type="inferred from homology"/>
<evidence type="ECO:0000313" key="5">
    <source>
        <dbReference type="EMBL" id="MFD2234257.1"/>
    </source>
</evidence>
<feature type="binding site" evidence="2">
    <location>
        <position position="62"/>
    </location>
    <ligand>
        <name>substrate</name>
    </ligand>
</feature>
<dbReference type="PIRSF" id="PIRSF005303">
    <property type="entry name" value="Thiam_monoph_kin"/>
    <property type="match status" value="1"/>
</dbReference>
<feature type="binding site" evidence="2">
    <location>
        <position position="55"/>
    </location>
    <ligand>
        <name>Mg(2+)</name>
        <dbReference type="ChEBI" id="CHEBI:18420"/>
        <label>2</label>
    </ligand>
</feature>
<dbReference type="SUPFAM" id="SSF56042">
    <property type="entry name" value="PurM C-terminal domain-like"/>
    <property type="match status" value="1"/>
</dbReference>
<comment type="caution">
    <text evidence="2">Lacks conserved residue(s) required for the propagation of feature annotation.</text>
</comment>
<dbReference type="EMBL" id="JBHUIY010000019">
    <property type="protein sequence ID" value="MFD2234257.1"/>
    <property type="molecule type" value="Genomic_DNA"/>
</dbReference>
<dbReference type="InterPro" id="IPR006283">
    <property type="entry name" value="ThiL-like"/>
</dbReference>
<dbReference type="EC" id="2.7.4.16" evidence="2"/>
<dbReference type="NCBIfam" id="TIGR01379">
    <property type="entry name" value="thiL"/>
    <property type="match status" value="1"/>
</dbReference>
<feature type="binding site" evidence="2">
    <location>
        <position position="157"/>
    </location>
    <ligand>
        <name>ATP</name>
        <dbReference type="ChEBI" id="CHEBI:30616"/>
    </ligand>
</feature>
<feature type="binding site" evidence="2">
    <location>
        <position position="131"/>
    </location>
    <ligand>
        <name>Mg(2+)</name>
        <dbReference type="ChEBI" id="CHEBI:18420"/>
        <label>1</label>
    </ligand>
</feature>
<feature type="binding site" evidence="2">
    <location>
        <position position="226"/>
    </location>
    <ligand>
        <name>Mg(2+)</name>
        <dbReference type="ChEBI" id="CHEBI:18420"/>
        <label>5</label>
    </ligand>
</feature>
<feature type="binding site" evidence="2">
    <location>
        <position position="225"/>
    </location>
    <ligand>
        <name>ATP</name>
        <dbReference type="ChEBI" id="CHEBI:30616"/>
    </ligand>
</feature>
<comment type="function">
    <text evidence="2">Catalyzes the ATP-dependent phosphorylation of thiamine-monophosphate (TMP) to form thiamine-pyrophosphate (TPP), the active form of vitamin B1.</text>
</comment>
<dbReference type="PANTHER" id="PTHR30270:SF0">
    <property type="entry name" value="THIAMINE-MONOPHOSPHATE KINASE"/>
    <property type="match status" value="1"/>
</dbReference>
<feature type="binding site" evidence="2">
    <location>
        <position position="83"/>
    </location>
    <ligand>
        <name>Mg(2+)</name>
        <dbReference type="ChEBI" id="CHEBI:18420"/>
        <label>4</label>
    </ligand>
</feature>
<dbReference type="CDD" id="cd02194">
    <property type="entry name" value="ThiL"/>
    <property type="match status" value="1"/>
</dbReference>
<feature type="binding site" evidence="2">
    <location>
        <position position="328"/>
    </location>
    <ligand>
        <name>substrate</name>
    </ligand>
</feature>
<feature type="domain" description="PurM-like C-terminal" evidence="4">
    <location>
        <begin position="161"/>
        <end position="314"/>
    </location>
</feature>
<keyword evidence="2 5" id="KW-0418">Kinase</keyword>
<comment type="catalytic activity">
    <reaction evidence="2">
        <text>thiamine phosphate + ATP = thiamine diphosphate + ADP</text>
        <dbReference type="Rhea" id="RHEA:15913"/>
        <dbReference type="ChEBI" id="CHEBI:30616"/>
        <dbReference type="ChEBI" id="CHEBI:37575"/>
        <dbReference type="ChEBI" id="CHEBI:58937"/>
        <dbReference type="ChEBI" id="CHEBI:456216"/>
        <dbReference type="EC" id="2.7.4.16"/>
    </reaction>
</comment>
<evidence type="ECO:0000259" key="4">
    <source>
        <dbReference type="Pfam" id="PF02769"/>
    </source>
</evidence>
<keyword evidence="2" id="KW-0067">ATP-binding</keyword>
<keyword evidence="1 2" id="KW-0784">Thiamine biosynthesis</keyword>
<name>A0ABW5CE36_9PROT</name>
<feature type="binding site" evidence="2">
    <location>
        <begin position="130"/>
        <end position="131"/>
    </location>
    <ligand>
        <name>ATP</name>
        <dbReference type="ChEBI" id="CHEBI:30616"/>
    </ligand>
</feature>
<dbReference type="Pfam" id="PF02769">
    <property type="entry name" value="AIRS_C"/>
    <property type="match status" value="1"/>
</dbReference>